<protein>
    <submittedName>
        <fullName evidence="1">Uncharacterized protein</fullName>
    </submittedName>
</protein>
<accession>A0ACC0WF41</accession>
<gene>
    <name evidence="1" type="ORF">PsorP6_012993</name>
</gene>
<proteinExistence type="predicted"/>
<comment type="caution">
    <text evidence="1">The sequence shown here is derived from an EMBL/GenBank/DDBJ whole genome shotgun (WGS) entry which is preliminary data.</text>
</comment>
<dbReference type="Proteomes" id="UP001163321">
    <property type="component" value="Chromosome 13"/>
</dbReference>
<evidence type="ECO:0000313" key="2">
    <source>
        <dbReference type="Proteomes" id="UP001163321"/>
    </source>
</evidence>
<organism evidence="1 2">
    <name type="scientific">Peronosclerospora sorghi</name>
    <dbReference type="NCBI Taxonomy" id="230839"/>
    <lineage>
        <taxon>Eukaryota</taxon>
        <taxon>Sar</taxon>
        <taxon>Stramenopiles</taxon>
        <taxon>Oomycota</taxon>
        <taxon>Peronosporomycetes</taxon>
        <taxon>Peronosporales</taxon>
        <taxon>Peronosporaceae</taxon>
        <taxon>Peronosclerospora</taxon>
    </lineage>
</organism>
<dbReference type="EMBL" id="CM047592">
    <property type="protein sequence ID" value="KAI9917377.1"/>
    <property type="molecule type" value="Genomic_DNA"/>
</dbReference>
<name>A0ACC0WF41_9STRA</name>
<evidence type="ECO:0000313" key="1">
    <source>
        <dbReference type="EMBL" id="KAI9917377.1"/>
    </source>
</evidence>
<reference evidence="1 2" key="1">
    <citation type="journal article" date="2022" name="bioRxiv">
        <title>The genome of the oomycete Peronosclerospora sorghi, a cosmopolitan pathogen of maize and sorghum, is inflated with dispersed pseudogenes.</title>
        <authorList>
            <person name="Fletcher K."/>
            <person name="Martin F."/>
            <person name="Isakeit T."/>
            <person name="Cavanaugh K."/>
            <person name="Magill C."/>
            <person name="Michelmore R."/>
        </authorList>
    </citation>
    <scope>NUCLEOTIDE SEQUENCE [LARGE SCALE GENOMIC DNA]</scope>
    <source>
        <strain evidence="1">P6</strain>
    </source>
</reference>
<sequence length="1022" mass="113940">MVRPPDISGIDTSFTEAYAKERVQLVQLFDISPSPQLETDETQIITLISPDKRSLVEAIDSEEDDAEFDERAHWSRRGLKKKVRVSRKSTEDTDKSQPSIVHFCVKETTGTGQKADMEGDTMMSITAHSGIEETAKKDESRERKAITRDSCGLEANSVVDSVKEKDPRAMMISGRPKRRAVIHAEILQQQQRLLDAVAARKQDTSFLTPPPLSKKMARDGNSTMSGRKRKLEVNNKMATLMKGGSTTSSPKVTQTFFLSEQEKKLLQEIEAVSLLREQLRQTREKDLAFFAGKTANPFFQARAANTKLESQVDERVMVVSGDDDEGGEGMQRRGSRWSKFFPLHPTVQHVFSVCPETECMDTTVAQTKPPLFAPKRMSFTAEKVYDDSETLKTLPNEVIAVLQASLNGQVTTESSFSETFWFREYLDASSFPAPDMKLVDLTLSRSKEDIDAASADFAERETSLVDELVETHGMQENQVRELLVGMEQARAKRGGRERNLTLADRYLPVNARGLVGNREPLHTLFSWLNAWKVGGGDREKLNCFESELITFEDGDCGSGDEVGDLCRLFILEGESGSGKSAAVYACAEELGYEIIEINAAQNRSGKSIIELAGEATQSTCVLHVGAQKIKSKKKHKKKRRRHSENRRSLDHATAASLSLVMFEDIDVVFEEDKGFYNAVCSIAKHSKCPIVITCAQLPDTFPAKPGRLCRELRKPSMDEFATWMRLVAFIEGLKVAPSLINVLGTFFDRDVRRSLHFLEAHLPNSESSTKTNWRWQHAHSEENEVSHVDIPAWTTWSTGSTSFDPLTSNLLVELSAVAESMEKPFEDKGREEKQAEVNGLIELAQIMESASVADVWMVNASASGEDGTEDSFFLCERRHLAALELRRSSLCMLGLSASSLGASLMQGQGPVASRCVQRTLDNALASTSREVHRTMVADLKAKFELPLAYIGCGKTEPRFTLDYMPMVGRLLSSTGVQEGRRRASRRNHYLRDVLGDMSLLDDLPSFNTYKQPDIVASRTSTL</sequence>
<keyword evidence="2" id="KW-1185">Reference proteome</keyword>